<accession>A0A5C8ZJW8</accession>
<organism evidence="1 2">
    <name type="scientific">Parahaliea aestuarii</name>
    <dbReference type="NCBI Taxonomy" id="1852021"/>
    <lineage>
        <taxon>Bacteria</taxon>
        <taxon>Pseudomonadati</taxon>
        <taxon>Pseudomonadota</taxon>
        <taxon>Gammaproteobacteria</taxon>
        <taxon>Cellvibrionales</taxon>
        <taxon>Halieaceae</taxon>
        <taxon>Parahaliea</taxon>
    </lineage>
</organism>
<comment type="caution">
    <text evidence="1">The sequence shown here is derived from an EMBL/GenBank/DDBJ whole genome shotgun (WGS) entry which is preliminary data.</text>
</comment>
<proteinExistence type="predicted"/>
<evidence type="ECO:0000313" key="1">
    <source>
        <dbReference type="EMBL" id="TXS88906.1"/>
    </source>
</evidence>
<gene>
    <name evidence="1" type="ORF">FVW59_19435</name>
</gene>
<name>A0A5C8ZJW8_9GAMM</name>
<dbReference type="Proteomes" id="UP000321933">
    <property type="component" value="Unassembled WGS sequence"/>
</dbReference>
<reference evidence="1 2" key="1">
    <citation type="submission" date="2019-08" db="EMBL/GenBank/DDBJ databases">
        <title>Parahaliea maris sp. nov., isolated from the surface seawater.</title>
        <authorList>
            <person name="Liu Y."/>
        </authorList>
    </citation>
    <scope>NUCLEOTIDE SEQUENCE [LARGE SCALE GENOMIC DNA]</scope>
    <source>
        <strain evidence="1 2">S2-26</strain>
    </source>
</reference>
<sequence length="226" mass="25144">MQMSRVYILPLLAFYFSILTFPHLSLAGGGEGVEIDPNELCASTEFSAPLSMYLPGALERGILCLRIGAIDKSVVSQLVENRSYFISKHDDSALNDFSMTIDTYVVSGDVFEAQIGQKLLERYLASHESADPRYLFLLGVSYLNFSCDDKSVKAVQLLERATIMGHILAPALLSYSYENPYKCIERDKVKSRDMKLKFEHTAGSNKVTYSEVIDYLKGKGLIVSGP</sequence>
<dbReference type="AlphaFoldDB" id="A0A5C8ZJW8"/>
<dbReference type="RefSeq" id="WP_148066046.1">
    <property type="nucleotide sequence ID" value="NZ_VRYZ01000015.1"/>
</dbReference>
<keyword evidence="2" id="KW-1185">Reference proteome</keyword>
<protein>
    <submittedName>
        <fullName evidence="1">Uncharacterized protein</fullName>
    </submittedName>
</protein>
<dbReference type="EMBL" id="VRYZ01000015">
    <property type="protein sequence ID" value="TXS88906.1"/>
    <property type="molecule type" value="Genomic_DNA"/>
</dbReference>
<evidence type="ECO:0000313" key="2">
    <source>
        <dbReference type="Proteomes" id="UP000321933"/>
    </source>
</evidence>